<feature type="signal peptide" evidence="1">
    <location>
        <begin position="1"/>
        <end position="23"/>
    </location>
</feature>
<name>A0ABT3YS47_9PSED</name>
<keyword evidence="1" id="KW-0732">Signal</keyword>
<organism evidence="2 3">
    <name type="scientific">Pseudomonas monsensis</name>
    <dbReference type="NCBI Taxonomy" id="2745509"/>
    <lineage>
        <taxon>Bacteria</taxon>
        <taxon>Pseudomonadati</taxon>
        <taxon>Pseudomonadota</taxon>
        <taxon>Gammaproteobacteria</taxon>
        <taxon>Pseudomonadales</taxon>
        <taxon>Pseudomonadaceae</taxon>
        <taxon>Pseudomonas</taxon>
    </lineage>
</organism>
<dbReference type="EMBL" id="JANIGP010000004">
    <property type="protein sequence ID" value="MCY0108339.1"/>
    <property type="molecule type" value="Genomic_DNA"/>
</dbReference>
<comment type="caution">
    <text evidence="2">The sequence shown here is derived from an EMBL/GenBank/DDBJ whole genome shotgun (WGS) entry which is preliminary data.</text>
</comment>
<sequence length="403" mass="43928">MNTMIKATCALALTSLFATQANAVTLDITANFRPDPSNPARNEFVNTTPPGGYCGDHPSYCENGVFSVGLPIRFKSTGPIAALHDERKGPMFRVPSSWRDITVIHEDTGASETVRMRVNGIGAAYTISKPLPVGVWDASWVNAPAPCLVGGVGYGNAYYYAFFWRVPADAGTCAKQAKVTIDEDYDFAYVDSGFSYQLVTPNPLKMTSGVYRGTLNYSVGPQGDFDMGDVMLPDDSLISLNFTLTVEHTLKVDLPPGGQHVVLEPAGGWQTWLSQGRKPTRLFRDQTFHISASSRFRMNLRCQYSMGNNCALWEPTAGHAAPLEVSVSLPNGLTDSSGQPVNRHRLLRDVSGSDIFQPGVYVDRKVGTLHFEVARDAVDEMIQPGTARQYSGNVTVIWDSEVG</sequence>
<feature type="chain" id="PRO_5045839900" description="Fimbrial protein" evidence="1">
    <location>
        <begin position="24"/>
        <end position="403"/>
    </location>
</feature>
<dbReference type="Proteomes" id="UP001207830">
    <property type="component" value="Unassembled WGS sequence"/>
</dbReference>
<dbReference type="RefSeq" id="WP_267798694.1">
    <property type="nucleotide sequence ID" value="NZ_JANIGP010000004.1"/>
</dbReference>
<gene>
    <name evidence="2" type="ORF">NQF78_08455</name>
</gene>
<proteinExistence type="predicted"/>
<evidence type="ECO:0000313" key="2">
    <source>
        <dbReference type="EMBL" id="MCY0108339.1"/>
    </source>
</evidence>
<accession>A0ABT3YS47</accession>
<protein>
    <recommendedName>
        <fullName evidence="4">Fimbrial protein</fullName>
    </recommendedName>
</protein>
<evidence type="ECO:0000313" key="3">
    <source>
        <dbReference type="Proteomes" id="UP001207830"/>
    </source>
</evidence>
<reference evidence="2 3" key="1">
    <citation type="submission" date="2022-07" db="EMBL/GenBank/DDBJ databases">
        <title>Characterization of plant growth promoting rhizobacteria (PGPR) for use as bioinoculants in agriculture.</title>
        <authorList>
            <person name="Hassen A.I."/>
            <person name="Pierneef R."/>
        </authorList>
    </citation>
    <scope>NUCLEOTIDE SEQUENCE [LARGE SCALE GENOMIC DNA]</scope>
    <source>
        <strain evidence="2 3">SARCC-3054</strain>
    </source>
</reference>
<evidence type="ECO:0000256" key="1">
    <source>
        <dbReference type="SAM" id="SignalP"/>
    </source>
</evidence>
<evidence type="ECO:0008006" key="4">
    <source>
        <dbReference type="Google" id="ProtNLM"/>
    </source>
</evidence>
<keyword evidence="3" id="KW-1185">Reference proteome</keyword>